<dbReference type="STRING" id="1123756.MGEO_16400"/>
<feature type="compositionally biased region" description="Pro residues" evidence="1">
    <location>
        <begin position="265"/>
        <end position="331"/>
    </location>
</feature>
<feature type="domain" description="FecR protein" evidence="3">
    <location>
        <begin position="54"/>
        <end position="155"/>
    </location>
</feature>
<evidence type="ECO:0000313" key="5">
    <source>
        <dbReference type="Proteomes" id="UP000193926"/>
    </source>
</evidence>
<dbReference type="Proteomes" id="UP000193926">
    <property type="component" value="Unassembled WGS sequence"/>
</dbReference>
<dbReference type="PRINTS" id="PR01217">
    <property type="entry name" value="PRICHEXTENSN"/>
</dbReference>
<protein>
    <recommendedName>
        <fullName evidence="3">FecR protein domain-containing protein</fullName>
    </recommendedName>
</protein>
<evidence type="ECO:0000259" key="3">
    <source>
        <dbReference type="Pfam" id="PF04773"/>
    </source>
</evidence>
<dbReference type="PANTHER" id="PTHR38731:SF3">
    <property type="entry name" value="BLL6125 PROTEIN"/>
    <property type="match status" value="1"/>
</dbReference>
<comment type="caution">
    <text evidence="4">The sequence shown here is derived from an EMBL/GenBank/DDBJ whole genome shotgun (WGS) entry which is preliminary data.</text>
</comment>
<dbReference type="InterPro" id="IPR006860">
    <property type="entry name" value="FecR"/>
</dbReference>
<evidence type="ECO:0000256" key="1">
    <source>
        <dbReference type="SAM" id="MobiDB-lite"/>
    </source>
</evidence>
<feature type="chain" id="PRO_5012665466" description="FecR protein domain-containing protein" evidence="2">
    <location>
        <begin position="22"/>
        <end position="411"/>
    </location>
</feature>
<dbReference type="PANTHER" id="PTHR38731">
    <property type="entry name" value="LIPL45-RELATED LIPOPROTEIN-RELATED"/>
    <property type="match status" value="1"/>
</dbReference>
<evidence type="ECO:0000313" key="4">
    <source>
        <dbReference type="EMBL" id="OSQ46976.1"/>
    </source>
</evidence>
<dbReference type="EMBL" id="JFKC01000021">
    <property type="protein sequence ID" value="OSQ46976.1"/>
    <property type="molecule type" value="Genomic_DNA"/>
</dbReference>
<keyword evidence="2" id="KW-0732">Signal</keyword>
<accession>A0A1X4NHF0</accession>
<dbReference type="Gene3D" id="2.60.120.1440">
    <property type="match status" value="1"/>
</dbReference>
<sequence length="411" mass="43609">MSKLIIAASVVFIAAASAALANIGTAVDVVQGATLVSGGKTYRMRSGVAVNNGDQIRTDGSGVVQIIFADDTKMAIGPNSQLEINTDLLQRRNRASRFAISTVQGSFRFISGKSRRDAYEITTPTATMGIRGTAFDFAIAPQRETELAIFSGTVRMYVGGRTLFSGQRYADISGRCTLVRTERRRGVAVPDTPQEALRILQTRFPFILSQQNLNPAFHTNTRSCGDHFRQVRIRQEERTRQARAPSQNQEPPPPALQPANEASQPPAPRPEPPAPRPEPPAPRPEPPAPRPEPPAPRPEPPAPRPEPPAPQPEPPAPQPEPPAPQPEPPTGTFPGQSGPTGPSDGRGNDISQGQAGLGTGKGQGPGNRADAPGQTRLDPPGQSGDRGRPATGPDNANSNGNSNSKGKSNRP</sequence>
<reference evidence="4 5" key="1">
    <citation type="submission" date="2014-03" db="EMBL/GenBank/DDBJ databases">
        <title>The draft genome sequence of Marivita geojedonensis KCTC 23882.</title>
        <authorList>
            <person name="Lai Q."/>
            <person name="Shao Z."/>
        </authorList>
    </citation>
    <scope>NUCLEOTIDE SEQUENCE [LARGE SCALE GENOMIC DNA]</scope>
    <source>
        <strain evidence="4 5">DPG-138</strain>
    </source>
</reference>
<proteinExistence type="predicted"/>
<feature type="signal peptide" evidence="2">
    <location>
        <begin position="1"/>
        <end position="21"/>
    </location>
</feature>
<evidence type="ECO:0000256" key="2">
    <source>
        <dbReference type="SAM" id="SignalP"/>
    </source>
</evidence>
<feature type="region of interest" description="Disordered" evidence="1">
    <location>
        <begin position="237"/>
        <end position="411"/>
    </location>
</feature>
<organism evidence="4 5">
    <name type="scientific">Marivita geojedonensis</name>
    <dbReference type="NCBI Taxonomy" id="1123756"/>
    <lineage>
        <taxon>Bacteria</taxon>
        <taxon>Pseudomonadati</taxon>
        <taxon>Pseudomonadota</taxon>
        <taxon>Alphaproteobacteria</taxon>
        <taxon>Rhodobacterales</taxon>
        <taxon>Roseobacteraceae</taxon>
        <taxon>Marivita</taxon>
    </lineage>
</organism>
<feature type="compositionally biased region" description="Gly residues" evidence="1">
    <location>
        <begin position="355"/>
        <end position="365"/>
    </location>
</feature>
<gene>
    <name evidence="4" type="ORF">MGEO_16400</name>
</gene>
<dbReference type="AlphaFoldDB" id="A0A1X4NHF0"/>
<keyword evidence="5" id="KW-1185">Reference proteome</keyword>
<name>A0A1X4NHF0_9RHOB</name>
<dbReference type="Pfam" id="PF04773">
    <property type="entry name" value="FecR"/>
    <property type="match status" value="1"/>
</dbReference>
<feature type="compositionally biased region" description="Low complexity" evidence="1">
    <location>
        <begin position="397"/>
        <end position="411"/>
    </location>
</feature>